<reference evidence="1" key="1">
    <citation type="journal article" date="2014" name="Front. Microbiol.">
        <title>High frequency of phylogenetically diverse reductive dehalogenase-homologous genes in deep subseafloor sedimentary metagenomes.</title>
        <authorList>
            <person name="Kawai M."/>
            <person name="Futagami T."/>
            <person name="Toyoda A."/>
            <person name="Takaki Y."/>
            <person name="Nishi S."/>
            <person name="Hori S."/>
            <person name="Arai W."/>
            <person name="Tsubouchi T."/>
            <person name="Morono Y."/>
            <person name="Uchiyama I."/>
            <person name="Ito T."/>
            <person name="Fujiyama A."/>
            <person name="Inagaki F."/>
            <person name="Takami H."/>
        </authorList>
    </citation>
    <scope>NUCLEOTIDE SEQUENCE</scope>
    <source>
        <strain evidence="1">Expedition CK06-06</strain>
    </source>
</reference>
<accession>X1JTC4</accession>
<evidence type="ECO:0000313" key="1">
    <source>
        <dbReference type="EMBL" id="GAH97976.1"/>
    </source>
</evidence>
<sequence length="69" mass="7708">SDISNWVRSTIEEDKGKISRDYPDEAIVYVDYPSIGEVVSGTLVIRGWAANPGRSDNRWVIATPILWDG</sequence>
<dbReference type="EMBL" id="BARU01048634">
    <property type="protein sequence ID" value="GAH97976.1"/>
    <property type="molecule type" value="Genomic_DNA"/>
</dbReference>
<protein>
    <submittedName>
        <fullName evidence="1">Uncharacterized protein</fullName>
    </submittedName>
</protein>
<dbReference type="AlphaFoldDB" id="X1JTC4"/>
<organism evidence="1">
    <name type="scientific">marine sediment metagenome</name>
    <dbReference type="NCBI Taxonomy" id="412755"/>
    <lineage>
        <taxon>unclassified sequences</taxon>
        <taxon>metagenomes</taxon>
        <taxon>ecological metagenomes</taxon>
    </lineage>
</organism>
<feature type="non-terminal residue" evidence="1">
    <location>
        <position position="69"/>
    </location>
</feature>
<name>X1JTC4_9ZZZZ</name>
<feature type="non-terminal residue" evidence="1">
    <location>
        <position position="1"/>
    </location>
</feature>
<gene>
    <name evidence="1" type="ORF">S03H2_72162</name>
</gene>
<comment type="caution">
    <text evidence="1">The sequence shown here is derived from an EMBL/GenBank/DDBJ whole genome shotgun (WGS) entry which is preliminary data.</text>
</comment>
<proteinExistence type="predicted"/>